<dbReference type="InterPro" id="IPR032508">
    <property type="entry name" value="FecR_C"/>
</dbReference>
<dbReference type="Pfam" id="PF04773">
    <property type="entry name" value="FecR"/>
    <property type="match status" value="1"/>
</dbReference>
<dbReference type="PANTHER" id="PTHR30273">
    <property type="entry name" value="PERIPLASMIC SIGNAL SENSOR AND SIGMA FACTOR ACTIVATOR FECR-RELATED"/>
    <property type="match status" value="1"/>
</dbReference>
<name>A0A1M4TG36_9FLAO</name>
<keyword evidence="1" id="KW-0472">Membrane</keyword>
<protein>
    <submittedName>
        <fullName evidence="4">FecR protein</fullName>
    </submittedName>
</protein>
<sequence length="389" mass="44061">MNDKKAKELIAKFLIQQASAADLDALMLWLQDAKNEQLFNSYVQTNYAIEHQMRQFDPNRLKTKLQILMDEEIKAVKRKKIRKILTYSAAAVVTVLLATGYFLKNNSFNKPIETNPKIISNNINIGSNKATLTLEDGSQVALEKGNTYQTPNASSNGEVIVYGADKSDGARAVFNYLTVPRGGQFHLVLSDGTEVWLNSESQLKYPVNFINGQTRQVDLVYGEGYFAVSPSTEHDGAKFVVFNQSQEIEVLGTEFNIKAYKEEVNIYTTLVEGKVVINTETAKRVLEPSQQLNLNLNDNSMEVATVNVYNEISWKDGVFSFRRKPLVEIMKVLSRWYDMDVIFEDPELEKAGFNGVLGKDQKIEDILNTIKNFKVIKDYEISDKTIHLK</sequence>
<dbReference type="RefSeq" id="WP_072859924.1">
    <property type="nucleotide sequence ID" value="NZ_FQUX01000001.1"/>
</dbReference>
<evidence type="ECO:0000259" key="2">
    <source>
        <dbReference type="Pfam" id="PF04773"/>
    </source>
</evidence>
<dbReference type="GO" id="GO:0016989">
    <property type="term" value="F:sigma factor antagonist activity"/>
    <property type="evidence" value="ECO:0007669"/>
    <property type="project" value="TreeGrafter"/>
</dbReference>
<feature type="domain" description="FecR protein" evidence="2">
    <location>
        <begin position="178"/>
        <end position="275"/>
    </location>
</feature>
<dbReference type="EMBL" id="FQUX01000001">
    <property type="protein sequence ID" value="SHE43355.1"/>
    <property type="molecule type" value="Genomic_DNA"/>
</dbReference>
<evidence type="ECO:0000256" key="1">
    <source>
        <dbReference type="SAM" id="Phobius"/>
    </source>
</evidence>
<dbReference type="AlphaFoldDB" id="A0A1M4TG36"/>
<dbReference type="Proteomes" id="UP000184406">
    <property type="component" value="Unassembled WGS sequence"/>
</dbReference>
<keyword evidence="5" id="KW-1185">Reference proteome</keyword>
<evidence type="ECO:0000313" key="5">
    <source>
        <dbReference type="Proteomes" id="UP000184406"/>
    </source>
</evidence>
<dbReference type="Gene3D" id="2.60.120.1440">
    <property type="match status" value="1"/>
</dbReference>
<feature type="domain" description="Protein FecR C-terminal" evidence="3">
    <location>
        <begin position="319"/>
        <end position="387"/>
    </location>
</feature>
<dbReference type="Pfam" id="PF16344">
    <property type="entry name" value="FecR_C"/>
    <property type="match status" value="1"/>
</dbReference>
<accession>A0A1M4TG36</accession>
<gene>
    <name evidence="4" type="ORF">SAMN03080594_101244</name>
</gene>
<dbReference type="InterPro" id="IPR006860">
    <property type="entry name" value="FecR"/>
</dbReference>
<dbReference type="OrthoDB" id="649666at2"/>
<evidence type="ECO:0000259" key="3">
    <source>
        <dbReference type="Pfam" id="PF16344"/>
    </source>
</evidence>
<keyword evidence="1" id="KW-0812">Transmembrane</keyword>
<dbReference type="Gene3D" id="3.55.50.30">
    <property type="match status" value="1"/>
</dbReference>
<evidence type="ECO:0000313" key="4">
    <source>
        <dbReference type="EMBL" id="SHE43355.1"/>
    </source>
</evidence>
<dbReference type="PANTHER" id="PTHR30273:SF2">
    <property type="entry name" value="PROTEIN FECR"/>
    <property type="match status" value="1"/>
</dbReference>
<dbReference type="InterPro" id="IPR012373">
    <property type="entry name" value="Ferrdict_sens_TM"/>
</dbReference>
<reference evidence="5" key="1">
    <citation type="submission" date="2016-11" db="EMBL/GenBank/DDBJ databases">
        <authorList>
            <person name="Varghese N."/>
            <person name="Submissions S."/>
        </authorList>
    </citation>
    <scope>NUCLEOTIDE SEQUENCE [LARGE SCALE GENOMIC DNA]</scope>
    <source>
        <strain evidence="5">DSM 17539</strain>
    </source>
</reference>
<feature type="transmembrane region" description="Helical" evidence="1">
    <location>
        <begin position="84"/>
        <end position="103"/>
    </location>
</feature>
<organism evidence="4 5">
    <name type="scientific">Arenibacter palladensis</name>
    <dbReference type="NCBI Taxonomy" id="237373"/>
    <lineage>
        <taxon>Bacteria</taxon>
        <taxon>Pseudomonadati</taxon>
        <taxon>Bacteroidota</taxon>
        <taxon>Flavobacteriia</taxon>
        <taxon>Flavobacteriales</taxon>
        <taxon>Flavobacteriaceae</taxon>
        <taxon>Arenibacter</taxon>
    </lineage>
</organism>
<proteinExistence type="predicted"/>
<keyword evidence="1" id="KW-1133">Transmembrane helix</keyword>